<protein>
    <submittedName>
        <fullName evidence="1">Uncharacterized protein</fullName>
    </submittedName>
</protein>
<reference evidence="1 2" key="1">
    <citation type="submission" date="2019-06" db="EMBL/GenBank/DDBJ databases">
        <title>Quisquiliibacterium sp. nov., isolated from a maize field.</title>
        <authorList>
            <person name="Lin S.-Y."/>
            <person name="Tsai C.-F."/>
            <person name="Young C.-C."/>
        </authorList>
    </citation>
    <scope>NUCLEOTIDE SEQUENCE [LARGE SCALE GENOMIC DNA]</scope>
    <source>
        <strain evidence="1 2">CC-CFT501</strain>
    </source>
</reference>
<dbReference type="RefSeq" id="WP_147705720.1">
    <property type="nucleotide sequence ID" value="NZ_VDUY01000008.1"/>
</dbReference>
<evidence type="ECO:0000313" key="2">
    <source>
        <dbReference type="Proteomes" id="UP000321548"/>
    </source>
</evidence>
<proteinExistence type="predicted"/>
<dbReference type="Proteomes" id="UP000321548">
    <property type="component" value="Unassembled WGS sequence"/>
</dbReference>
<name>A0A5C8NQZ9_9BURK</name>
<gene>
    <name evidence="1" type="ORF">FHP08_17170</name>
</gene>
<sequence>MKSRRDRWVLAQQAIRELDRHEGPVVVPPDTNIPIKIGRRYERGQAVLNRSDALAWVSDVSASAASPGHIATPSIYH</sequence>
<accession>A0A5C8NQZ9</accession>
<dbReference type="EMBL" id="VDUY01000008">
    <property type="protein sequence ID" value="TXL63566.1"/>
    <property type="molecule type" value="Genomic_DNA"/>
</dbReference>
<evidence type="ECO:0000313" key="1">
    <source>
        <dbReference type="EMBL" id="TXL63566.1"/>
    </source>
</evidence>
<dbReference type="AlphaFoldDB" id="A0A5C8NQZ9"/>
<organism evidence="1 2">
    <name type="scientific">Zeimonas arvi</name>
    <dbReference type="NCBI Taxonomy" id="2498847"/>
    <lineage>
        <taxon>Bacteria</taxon>
        <taxon>Pseudomonadati</taxon>
        <taxon>Pseudomonadota</taxon>
        <taxon>Betaproteobacteria</taxon>
        <taxon>Burkholderiales</taxon>
        <taxon>Burkholderiaceae</taxon>
        <taxon>Zeimonas</taxon>
    </lineage>
</organism>
<keyword evidence="2" id="KW-1185">Reference proteome</keyword>
<comment type="caution">
    <text evidence="1">The sequence shown here is derived from an EMBL/GenBank/DDBJ whole genome shotgun (WGS) entry which is preliminary data.</text>
</comment>